<evidence type="ECO:0000259" key="4">
    <source>
        <dbReference type="PROSITE" id="PS51118"/>
    </source>
</evidence>
<keyword evidence="1" id="KW-0805">Transcription regulation</keyword>
<dbReference type="PANTHER" id="PTHR33204:SF18">
    <property type="entry name" value="TRANSCRIPTIONAL REGULATORY PROTEIN"/>
    <property type="match status" value="1"/>
</dbReference>
<evidence type="ECO:0000313" key="6">
    <source>
        <dbReference type="Proteomes" id="UP000282323"/>
    </source>
</evidence>
<dbReference type="RefSeq" id="WP_124196550.1">
    <property type="nucleotide sequence ID" value="NZ_REGA01000015.1"/>
</dbReference>
<dbReference type="Gene3D" id="1.10.10.10">
    <property type="entry name" value="Winged helix-like DNA-binding domain superfamily/Winged helix DNA-binding domain"/>
    <property type="match status" value="1"/>
</dbReference>
<dbReference type="OrthoDB" id="10490at2157"/>
<reference evidence="5 6" key="1">
    <citation type="submission" date="2018-10" db="EMBL/GenBank/DDBJ databases">
        <title>Natrarchaeobius chitinivorans gen. nov., sp. nov., and Natrarchaeobius haloalkaliphilus sp. nov., alkaliphilic, chitin-utilizing haloarchaea from hypersaline alkaline lakes.</title>
        <authorList>
            <person name="Sorokin D.Y."/>
            <person name="Elcheninov A.G."/>
            <person name="Kostrikina N.A."/>
            <person name="Bale N.J."/>
            <person name="Sinninghe Damste J.S."/>
            <person name="Khijniak T.V."/>
            <person name="Kublanov I.V."/>
            <person name="Toshchakov S.V."/>
        </authorList>
    </citation>
    <scope>NUCLEOTIDE SEQUENCE [LARGE SCALE GENOMIC DNA]</scope>
    <source>
        <strain evidence="5 6">AArcht4T</strain>
    </source>
</reference>
<evidence type="ECO:0000256" key="3">
    <source>
        <dbReference type="ARBA" id="ARBA00023163"/>
    </source>
</evidence>
<accession>A0A3N6LRQ7</accession>
<dbReference type="InterPro" id="IPR036390">
    <property type="entry name" value="WH_DNA-bd_sf"/>
</dbReference>
<sequence length="117" mass="12988">MSTAKEQPQELVRGAGNNPLITASTVLGRKWHPTIVRQLLEVGPQGFSDLKTQIDGISGKVLSESLTDLEEQGIAERRVLETKPVRVEYSLTSTGRELQGVIEELDRWGRVYQSSEP</sequence>
<organism evidence="5 6">
    <name type="scientific">Natrarchaeobius chitinivorans</name>
    <dbReference type="NCBI Taxonomy" id="1679083"/>
    <lineage>
        <taxon>Archaea</taxon>
        <taxon>Methanobacteriati</taxon>
        <taxon>Methanobacteriota</taxon>
        <taxon>Stenosarchaea group</taxon>
        <taxon>Halobacteria</taxon>
        <taxon>Halobacteriales</taxon>
        <taxon>Natrialbaceae</taxon>
        <taxon>Natrarchaeobius</taxon>
    </lineage>
</organism>
<keyword evidence="2" id="KW-0238">DNA-binding</keyword>
<dbReference type="SUPFAM" id="SSF46785">
    <property type="entry name" value="Winged helix' DNA-binding domain"/>
    <property type="match status" value="1"/>
</dbReference>
<dbReference type="InterPro" id="IPR002577">
    <property type="entry name" value="HTH_HxlR"/>
</dbReference>
<name>A0A3N6LRQ7_NATCH</name>
<gene>
    <name evidence="5" type="ORF">EA473_15715</name>
</gene>
<keyword evidence="3" id="KW-0804">Transcription</keyword>
<dbReference type="Pfam" id="PF01638">
    <property type="entry name" value="HxlR"/>
    <property type="match status" value="1"/>
</dbReference>
<evidence type="ECO:0000313" key="5">
    <source>
        <dbReference type="EMBL" id="RQG92468.1"/>
    </source>
</evidence>
<dbReference type="InterPro" id="IPR036388">
    <property type="entry name" value="WH-like_DNA-bd_sf"/>
</dbReference>
<dbReference type="PROSITE" id="PS51118">
    <property type="entry name" value="HTH_HXLR"/>
    <property type="match status" value="1"/>
</dbReference>
<protein>
    <submittedName>
        <fullName evidence="5">Transcriptional regulator</fullName>
    </submittedName>
</protein>
<dbReference type="PANTHER" id="PTHR33204">
    <property type="entry name" value="TRANSCRIPTIONAL REGULATOR, MARR FAMILY"/>
    <property type="match status" value="1"/>
</dbReference>
<dbReference type="GO" id="GO:0003677">
    <property type="term" value="F:DNA binding"/>
    <property type="evidence" value="ECO:0007669"/>
    <property type="project" value="UniProtKB-KW"/>
</dbReference>
<dbReference type="AlphaFoldDB" id="A0A3N6LRQ7"/>
<dbReference type="Proteomes" id="UP000282323">
    <property type="component" value="Unassembled WGS sequence"/>
</dbReference>
<dbReference type="EMBL" id="REGA01000015">
    <property type="protein sequence ID" value="RQG92468.1"/>
    <property type="molecule type" value="Genomic_DNA"/>
</dbReference>
<feature type="domain" description="HTH hxlR-type" evidence="4">
    <location>
        <begin position="18"/>
        <end position="117"/>
    </location>
</feature>
<evidence type="ECO:0000256" key="2">
    <source>
        <dbReference type="ARBA" id="ARBA00023125"/>
    </source>
</evidence>
<proteinExistence type="predicted"/>
<comment type="caution">
    <text evidence="5">The sequence shown here is derived from an EMBL/GenBank/DDBJ whole genome shotgun (WGS) entry which is preliminary data.</text>
</comment>
<keyword evidence="6" id="KW-1185">Reference proteome</keyword>
<evidence type="ECO:0000256" key="1">
    <source>
        <dbReference type="ARBA" id="ARBA00023015"/>
    </source>
</evidence>